<keyword evidence="4" id="KW-1185">Reference proteome</keyword>
<accession>A0A0D3I281</accession>
<proteinExistence type="predicted"/>
<dbReference type="PROSITE" id="PS50042">
    <property type="entry name" value="CNMP_BINDING_3"/>
    <property type="match status" value="1"/>
</dbReference>
<feature type="region of interest" description="Disordered" evidence="1">
    <location>
        <begin position="45"/>
        <end position="69"/>
    </location>
</feature>
<sequence>MVSRQQHRALEEGEPVFCAGDKADKFYILASGSLVVVEPPAEGAAGLEAHGGDTADASPSLASRRSSGNLPLGRIRAREGFGEMALLSKREVRSKTVRCASPRCEIVEIAGDDFCRLIAKSSVVRESFEWLSERRKRANESSGQTRVVRGQTVVRRRSSREPGQS</sequence>
<dbReference type="RefSeq" id="XP_005757795.1">
    <property type="nucleotide sequence ID" value="XM_005757738.1"/>
</dbReference>
<evidence type="ECO:0000259" key="2">
    <source>
        <dbReference type="PROSITE" id="PS50042"/>
    </source>
</evidence>
<dbReference type="Proteomes" id="UP000013827">
    <property type="component" value="Unassembled WGS sequence"/>
</dbReference>
<protein>
    <recommendedName>
        <fullName evidence="2">Cyclic nucleotide-binding domain-containing protein</fullName>
    </recommendedName>
</protein>
<feature type="region of interest" description="Disordered" evidence="1">
    <location>
        <begin position="134"/>
        <end position="165"/>
    </location>
</feature>
<reference evidence="3" key="2">
    <citation type="submission" date="2024-10" db="UniProtKB">
        <authorList>
            <consortium name="EnsemblProtists"/>
        </authorList>
    </citation>
    <scope>IDENTIFICATION</scope>
</reference>
<dbReference type="HOGENOM" id="CLU_1613878_0_0_1"/>
<dbReference type="PaxDb" id="2903-EOD05366"/>
<feature type="domain" description="Cyclic nucleotide-binding" evidence="2">
    <location>
        <begin position="1"/>
        <end position="126"/>
    </location>
</feature>
<dbReference type="KEGG" id="ehx:EMIHUDRAFT_433162"/>
<evidence type="ECO:0000256" key="1">
    <source>
        <dbReference type="SAM" id="MobiDB-lite"/>
    </source>
</evidence>
<reference evidence="4" key="1">
    <citation type="journal article" date="2013" name="Nature">
        <title>Pan genome of the phytoplankton Emiliania underpins its global distribution.</title>
        <authorList>
            <person name="Read B.A."/>
            <person name="Kegel J."/>
            <person name="Klute M.J."/>
            <person name="Kuo A."/>
            <person name="Lefebvre S.C."/>
            <person name="Maumus F."/>
            <person name="Mayer C."/>
            <person name="Miller J."/>
            <person name="Monier A."/>
            <person name="Salamov A."/>
            <person name="Young J."/>
            <person name="Aguilar M."/>
            <person name="Claverie J.M."/>
            <person name="Frickenhaus S."/>
            <person name="Gonzalez K."/>
            <person name="Herman E.K."/>
            <person name="Lin Y.C."/>
            <person name="Napier J."/>
            <person name="Ogata H."/>
            <person name="Sarno A.F."/>
            <person name="Shmutz J."/>
            <person name="Schroeder D."/>
            <person name="de Vargas C."/>
            <person name="Verret F."/>
            <person name="von Dassow P."/>
            <person name="Valentin K."/>
            <person name="Van de Peer Y."/>
            <person name="Wheeler G."/>
            <person name="Dacks J.B."/>
            <person name="Delwiche C.F."/>
            <person name="Dyhrman S.T."/>
            <person name="Glockner G."/>
            <person name="John U."/>
            <person name="Richards T."/>
            <person name="Worden A.Z."/>
            <person name="Zhang X."/>
            <person name="Grigoriev I.V."/>
            <person name="Allen A.E."/>
            <person name="Bidle K."/>
            <person name="Borodovsky M."/>
            <person name="Bowler C."/>
            <person name="Brownlee C."/>
            <person name="Cock J.M."/>
            <person name="Elias M."/>
            <person name="Gladyshev V.N."/>
            <person name="Groth M."/>
            <person name="Guda C."/>
            <person name="Hadaegh A."/>
            <person name="Iglesias-Rodriguez M.D."/>
            <person name="Jenkins J."/>
            <person name="Jones B.M."/>
            <person name="Lawson T."/>
            <person name="Leese F."/>
            <person name="Lindquist E."/>
            <person name="Lobanov A."/>
            <person name="Lomsadze A."/>
            <person name="Malik S.B."/>
            <person name="Marsh M.E."/>
            <person name="Mackinder L."/>
            <person name="Mock T."/>
            <person name="Mueller-Roeber B."/>
            <person name="Pagarete A."/>
            <person name="Parker M."/>
            <person name="Probert I."/>
            <person name="Quesneville H."/>
            <person name="Raines C."/>
            <person name="Rensing S.A."/>
            <person name="Riano-Pachon D.M."/>
            <person name="Richier S."/>
            <person name="Rokitta S."/>
            <person name="Shiraiwa Y."/>
            <person name="Soanes D.M."/>
            <person name="van der Giezen M."/>
            <person name="Wahlund T.M."/>
            <person name="Williams B."/>
            <person name="Wilson W."/>
            <person name="Wolfe G."/>
            <person name="Wurch L.L."/>
        </authorList>
    </citation>
    <scope>NUCLEOTIDE SEQUENCE</scope>
</reference>
<evidence type="ECO:0000313" key="3">
    <source>
        <dbReference type="EnsemblProtists" id="EOD05366"/>
    </source>
</evidence>
<dbReference type="SUPFAM" id="SSF51206">
    <property type="entry name" value="cAMP-binding domain-like"/>
    <property type="match status" value="1"/>
</dbReference>
<dbReference type="InterPro" id="IPR014710">
    <property type="entry name" value="RmlC-like_jellyroll"/>
</dbReference>
<dbReference type="GeneID" id="17251582"/>
<dbReference type="EnsemblProtists" id="EOD05366">
    <property type="protein sequence ID" value="EOD05366"/>
    <property type="gene ID" value="EMIHUDRAFT_433162"/>
</dbReference>
<feature type="compositionally biased region" description="Polar residues" evidence="1">
    <location>
        <begin position="60"/>
        <end position="69"/>
    </location>
</feature>
<dbReference type="InterPro" id="IPR000595">
    <property type="entry name" value="cNMP-bd_dom"/>
</dbReference>
<dbReference type="AlphaFoldDB" id="A0A0D3I281"/>
<organism evidence="3 4">
    <name type="scientific">Emiliania huxleyi (strain CCMP1516)</name>
    <dbReference type="NCBI Taxonomy" id="280463"/>
    <lineage>
        <taxon>Eukaryota</taxon>
        <taxon>Haptista</taxon>
        <taxon>Haptophyta</taxon>
        <taxon>Prymnesiophyceae</taxon>
        <taxon>Isochrysidales</taxon>
        <taxon>Noelaerhabdaceae</taxon>
        <taxon>Emiliania</taxon>
    </lineage>
</organism>
<dbReference type="Gene3D" id="2.60.120.10">
    <property type="entry name" value="Jelly Rolls"/>
    <property type="match status" value="1"/>
</dbReference>
<evidence type="ECO:0000313" key="4">
    <source>
        <dbReference type="Proteomes" id="UP000013827"/>
    </source>
</evidence>
<dbReference type="CDD" id="cd00038">
    <property type="entry name" value="CAP_ED"/>
    <property type="match status" value="1"/>
</dbReference>
<feature type="compositionally biased region" description="Low complexity" evidence="1">
    <location>
        <begin position="143"/>
        <end position="153"/>
    </location>
</feature>
<dbReference type="InterPro" id="IPR018490">
    <property type="entry name" value="cNMP-bd_dom_sf"/>
</dbReference>
<name>A0A0D3I281_EMIH1</name>